<comment type="caution">
    <text evidence="1">The sequence shown here is derived from an EMBL/GenBank/DDBJ whole genome shotgun (WGS) entry which is preliminary data.</text>
</comment>
<dbReference type="EMBL" id="JACJIP010000011">
    <property type="protein sequence ID" value="MBA9085601.1"/>
    <property type="molecule type" value="Genomic_DNA"/>
</dbReference>
<keyword evidence="2" id="KW-1185">Reference proteome</keyword>
<dbReference type="RefSeq" id="WP_182535442.1">
    <property type="nucleotide sequence ID" value="NZ_JACJIP010000011.1"/>
</dbReference>
<gene>
    <name evidence="1" type="ORF">FHR92_002068</name>
</gene>
<evidence type="ECO:0000313" key="2">
    <source>
        <dbReference type="Proteomes" id="UP000567067"/>
    </source>
</evidence>
<evidence type="ECO:0008006" key="3">
    <source>
        <dbReference type="Google" id="ProtNLM"/>
    </source>
</evidence>
<proteinExistence type="predicted"/>
<reference evidence="1 2" key="1">
    <citation type="submission" date="2020-08" db="EMBL/GenBank/DDBJ databases">
        <title>Genomic Encyclopedia of Type Strains, Phase III (KMG-III): the genomes of soil and plant-associated and newly described type strains.</title>
        <authorList>
            <person name="Whitman W."/>
        </authorList>
    </citation>
    <scope>NUCLEOTIDE SEQUENCE [LARGE SCALE GENOMIC DNA]</scope>
    <source>
        <strain evidence="1 2">CECT 8693</strain>
    </source>
</reference>
<evidence type="ECO:0000313" key="1">
    <source>
        <dbReference type="EMBL" id="MBA9085601.1"/>
    </source>
</evidence>
<protein>
    <recommendedName>
        <fullName evidence="3">Hemerythrin-like domain-containing protein</fullName>
    </recommendedName>
</protein>
<dbReference type="AlphaFoldDB" id="A0A7W3SSV3"/>
<sequence length="147" mass="16852">MSGPALRKVDSHSMIHQAALGEARELTDVLERFLVRDEMERALEVAYITLEHWESRTLQHAQSEEEGLYKEIAESHSELRDHVIALTRDHNLMRKLAAEIKELLSREGVTKKVLERFTALIMVDEMHNHDEESMIGQTEQGAKHAAT</sequence>
<accession>A0A7W3SSV3</accession>
<name>A0A7W3SSV3_9BACL</name>
<organism evidence="1 2">
    <name type="scientific">Fontibacillus solani</name>
    <dbReference type="NCBI Taxonomy" id="1572857"/>
    <lineage>
        <taxon>Bacteria</taxon>
        <taxon>Bacillati</taxon>
        <taxon>Bacillota</taxon>
        <taxon>Bacilli</taxon>
        <taxon>Bacillales</taxon>
        <taxon>Paenibacillaceae</taxon>
        <taxon>Fontibacillus</taxon>
    </lineage>
</organism>
<dbReference type="Proteomes" id="UP000567067">
    <property type="component" value="Unassembled WGS sequence"/>
</dbReference>